<sequence>MDFRSFDPNALEPRQLTLLFQSLIVPRPVAWVSTLSASGIPNLAAFSYFNAGSTNPPLVMFSVGVHRDGRTKDTLSNLREVPEFVLHIANTPLIAQVEITGTEYAPEVNEFIEARLTPIPADLVRPARVAEAPAAMECKVLELHPMPIGNSTLVIGQVLRFHVRADLPTDSLWIDSLALDPISRLARKDYGKLGAISDGQALAEAFRRATAPDFD</sequence>
<accession>A0A2M8P1N0</accession>
<protein>
    <submittedName>
        <fullName evidence="6">Flavin reductase family protein</fullName>
    </submittedName>
</protein>
<comment type="caution">
    <text evidence="6">The sequence shown here is derived from an EMBL/GenBank/DDBJ whole genome shotgun (WGS) entry which is preliminary data.</text>
</comment>
<evidence type="ECO:0000256" key="1">
    <source>
        <dbReference type="ARBA" id="ARBA00001917"/>
    </source>
</evidence>
<dbReference type="Pfam" id="PF01613">
    <property type="entry name" value="Flavin_Reduct"/>
    <property type="match status" value="1"/>
</dbReference>
<reference evidence="6 7" key="1">
    <citation type="submission" date="2017-11" db="EMBL/GenBank/DDBJ databases">
        <title>Evolution of Phototrophy in the Chloroflexi Phylum Driven by Horizontal Gene Transfer.</title>
        <authorList>
            <person name="Ward L.M."/>
            <person name="Hemp J."/>
            <person name="Shih P.M."/>
            <person name="Mcglynn S.E."/>
            <person name="Fischer W."/>
        </authorList>
    </citation>
    <scope>NUCLEOTIDE SEQUENCE [LARGE SCALE GENOMIC DNA]</scope>
    <source>
        <strain evidence="6">CP2_2F</strain>
    </source>
</reference>
<evidence type="ECO:0000256" key="3">
    <source>
        <dbReference type="ARBA" id="ARBA00022643"/>
    </source>
</evidence>
<keyword evidence="2" id="KW-0285">Flavoprotein</keyword>
<dbReference type="AlphaFoldDB" id="A0A2M8P1N0"/>
<proteinExistence type="inferred from homology"/>
<evidence type="ECO:0000313" key="6">
    <source>
        <dbReference type="EMBL" id="PJF31453.1"/>
    </source>
</evidence>
<evidence type="ECO:0000256" key="2">
    <source>
        <dbReference type="ARBA" id="ARBA00022630"/>
    </source>
</evidence>
<evidence type="ECO:0000313" key="7">
    <source>
        <dbReference type="Proteomes" id="UP000228921"/>
    </source>
</evidence>
<comment type="cofactor">
    <cofactor evidence="1">
        <name>FMN</name>
        <dbReference type="ChEBI" id="CHEBI:58210"/>
    </cofactor>
</comment>
<dbReference type="GO" id="GO:0010181">
    <property type="term" value="F:FMN binding"/>
    <property type="evidence" value="ECO:0007669"/>
    <property type="project" value="InterPro"/>
</dbReference>
<dbReference type="GO" id="GO:0016646">
    <property type="term" value="F:oxidoreductase activity, acting on the CH-NH group of donors, NAD or NADP as acceptor"/>
    <property type="evidence" value="ECO:0007669"/>
    <property type="project" value="UniProtKB-ARBA"/>
</dbReference>
<dbReference type="InterPro" id="IPR012349">
    <property type="entry name" value="Split_barrel_FMN-bd"/>
</dbReference>
<name>A0A2M8P1N0_9CHLR</name>
<dbReference type="SMART" id="SM00903">
    <property type="entry name" value="Flavin_Reduct"/>
    <property type="match status" value="1"/>
</dbReference>
<evidence type="ECO:0000259" key="5">
    <source>
        <dbReference type="SMART" id="SM00903"/>
    </source>
</evidence>
<dbReference type="Proteomes" id="UP000228921">
    <property type="component" value="Unassembled WGS sequence"/>
</dbReference>
<organism evidence="6 7">
    <name type="scientific">Candidatus Thermofonsia Clade 1 bacterium</name>
    <dbReference type="NCBI Taxonomy" id="2364210"/>
    <lineage>
        <taxon>Bacteria</taxon>
        <taxon>Bacillati</taxon>
        <taxon>Chloroflexota</taxon>
        <taxon>Candidatus Thermofontia</taxon>
        <taxon>Candidatus Thermofonsia Clade 1</taxon>
    </lineage>
</organism>
<dbReference type="InterPro" id="IPR002563">
    <property type="entry name" value="Flavin_Rdtase-like_dom"/>
</dbReference>
<feature type="domain" description="Flavin reductase like" evidence="5">
    <location>
        <begin position="22"/>
        <end position="175"/>
    </location>
</feature>
<dbReference type="PANTHER" id="PTHR33798">
    <property type="entry name" value="FLAVOPROTEIN OXYGENASE"/>
    <property type="match status" value="1"/>
</dbReference>
<dbReference type="SUPFAM" id="SSF50475">
    <property type="entry name" value="FMN-binding split barrel"/>
    <property type="match status" value="1"/>
</dbReference>
<dbReference type="EMBL" id="PGTK01000003">
    <property type="protein sequence ID" value="PJF31453.1"/>
    <property type="molecule type" value="Genomic_DNA"/>
</dbReference>
<evidence type="ECO:0000256" key="4">
    <source>
        <dbReference type="ARBA" id="ARBA00038054"/>
    </source>
</evidence>
<dbReference type="PANTHER" id="PTHR33798:SF5">
    <property type="entry name" value="FLAVIN REDUCTASE LIKE DOMAIN-CONTAINING PROTEIN"/>
    <property type="match status" value="1"/>
</dbReference>
<dbReference type="Gene3D" id="2.30.110.10">
    <property type="entry name" value="Electron Transport, Fmn-binding Protein, Chain A"/>
    <property type="match status" value="1"/>
</dbReference>
<comment type="similarity">
    <text evidence="4">Belongs to the flavoredoxin family.</text>
</comment>
<gene>
    <name evidence="6" type="ORF">CUN51_03750</name>
</gene>
<keyword evidence="3" id="KW-0288">FMN</keyword>